<organism evidence="15">
    <name type="scientific">marine sediment metagenome</name>
    <dbReference type="NCBI Taxonomy" id="412755"/>
    <lineage>
        <taxon>unclassified sequences</taxon>
        <taxon>metagenomes</taxon>
        <taxon>ecological metagenomes</taxon>
    </lineage>
</organism>
<evidence type="ECO:0000256" key="9">
    <source>
        <dbReference type="ARBA" id="ARBA00022723"/>
    </source>
</evidence>
<comment type="similarity">
    <text evidence="5">Belongs to the STT3 family.</text>
</comment>
<evidence type="ECO:0000256" key="3">
    <source>
        <dbReference type="ARBA" id="ARBA00004127"/>
    </source>
</evidence>
<comment type="pathway">
    <text evidence="4">Protein modification; protein glycosylation.</text>
</comment>
<dbReference type="GO" id="GO:0046872">
    <property type="term" value="F:metal ion binding"/>
    <property type="evidence" value="ECO:0007669"/>
    <property type="project" value="UniProtKB-KW"/>
</dbReference>
<dbReference type="GO" id="GO:0012505">
    <property type="term" value="C:endomembrane system"/>
    <property type="evidence" value="ECO:0007669"/>
    <property type="project" value="UniProtKB-SubCell"/>
</dbReference>
<comment type="subcellular location">
    <subcellularLocation>
        <location evidence="3">Endomembrane system</location>
        <topology evidence="3">Multi-pass membrane protein</topology>
    </subcellularLocation>
</comment>
<reference evidence="15" key="1">
    <citation type="journal article" date="2014" name="Front. Microbiol.">
        <title>High frequency of phylogenetically diverse reductive dehalogenase-homologous genes in deep subseafloor sedimentary metagenomes.</title>
        <authorList>
            <person name="Kawai M."/>
            <person name="Futagami T."/>
            <person name="Toyoda A."/>
            <person name="Takaki Y."/>
            <person name="Nishi S."/>
            <person name="Hori S."/>
            <person name="Arai W."/>
            <person name="Tsubouchi T."/>
            <person name="Morono Y."/>
            <person name="Uchiyama I."/>
            <person name="Ito T."/>
            <person name="Fujiyama A."/>
            <person name="Inagaki F."/>
            <person name="Takami H."/>
        </authorList>
    </citation>
    <scope>NUCLEOTIDE SEQUENCE</scope>
    <source>
        <strain evidence="15">Expedition CK06-06</strain>
    </source>
</reference>
<accession>X0TQ88</accession>
<keyword evidence="11" id="KW-1133">Transmembrane helix</keyword>
<keyword evidence="12" id="KW-0472">Membrane</keyword>
<feature type="domain" description="AglB-like core" evidence="14">
    <location>
        <begin position="28"/>
        <end position="133"/>
    </location>
</feature>
<dbReference type="GO" id="GO:0004576">
    <property type="term" value="F:oligosaccharyl transferase activity"/>
    <property type="evidence" value="ECO:0007669"/>
    <property type="project" value="InterPro"/>
</dbReference>
<dbReference type="InterPro" id="IPR003674">
    <property type="entry name" value="Oligo_trans_STT3"/>
</dbReference>
<protein>
    <recommendedName>
        <fullName evidence="14">AglB-like core domain-containing protein</fullName>
    </recommendedName>
</protein>
<keyword evidence="8" id="KW-0812">Transmembrane</keyword>
<keyword evidence="9" id="KW-0479">Metal-binding</keyword>
<sequence>MIVFLVAFVPNIGVAIDDGGDIGGPNEAWHSSLIWMREHTPDPFEDPEFYYELYERPPAGEVYDYPESAYGVMNWWDYGHWITRIAHRIPSANPFQAGVRKTVQFIIAQDESSANEVLDELDSKYVIIDYKMATAIFISMAIWAGESASQFMEVYQQETAEGGLRSRKLYYPDYYRSMNSRLYNFNGEAVIPYNSTLVISYEEKSVPLQGSYKEISSIQTFATYEEAQEYLESQTAPNYRIVGEDPFTSPVPLEELGHYQLVHQSDPEILTRKKAEPISYLKIFEYLP</sequence>
<keyword evidence="6" id="KW-0328">Glycosyltransferase</keyword>
<evidence type="ECO:0000256" key="2">
    <source>
        <dbReference type="ARBA" id="ARBA00001946"/>
    </source>
</evidence>
<keyword evidence="7" id="KW-0808">Transferase</keyword>
<name>X0TQ88_9ZZZZ</name>
<evidence type="ECO:0000256" key="8">
    <source>
        <dbReference type="ARBA" id="ARBA00022692"/>
    </source>
</evidence>
<evidence type="ECO:0000256" key="6">
    <source>
        <dbReference type="ARBA" id="ARBA00022676"/>
    </source>
</evidence>
<comment type="caution">
    <text evidence="15">The sequence shown here is derived from an EMBL/GenBank/DDBJ whole genome shotgun (WGS) entry which is preliminary data.</text>
</comment>
<dbReference type="Pfam" id="PF22627">
    <property type="entry name" value="AglB_core-like"/>
    <property type="match status" value="1"/>
</dbReference>
<proteinExistence type="inferred from homology"/>
<dbReference type="Gene3D" id="3.40.50.12610">
    <property type="match status" value="1"/>
</dbReference>
<dbReference type="EMBL" id="BARS01010603">
    <property type="protein sequence ID" value="GAF95414.1"/>
    <property type="molecule type" value="Genomic_DNA"/>
</dbReference>
<evidence type="ECO:0000256" key="7">
    <source>
        <dbReference type="ARBA" id="ARBA00022679"/>
    </source>
</evidence>
<evidence type="ECO:0000256" key="13">
    <source>
        <dbReference type="ARBA" id="ARBA00023211"/>
    </source>
</evidence>
<dbReference type="PANTHER" id="PTHR13872">
    <property type="entry name" value="DOLICHYL-DIPHOSPHOOLIGOSACCHARIDE--PROTEIN GLYCOSYLTRANSFERASE SUBUNIT"/>
    <property type="match status" value="1"/>
</dbReference>
<evidence type="ECO:0000256" key="5">
    <source>
        <dbReference type="ARBA" id="ARBA00010810"/>
    </source>
</evidence>
<evidence type="ECO:0000256" key="10">
    <source>
        <dbReference type="ARBA" id="ARBA00022842"/>
    </source>
</evidence>
<comment type="cofactor">
    <cofactor evidence="1">
        <name>Mn(2+)</name>
        <dbReference type="ChEBI" id="CHEBI:29035"/>
    </cofactor>
</comment>
<dbReference type="GO" id="GO:0016020">
    <property type="term" value="C:membrane"/>
    <property type="evidence" value="ECO:0007669"/>
    <property type="project" value="InterPro"/>
</dbReference>
<dbReference type="InterPro" id="IPR054479">
    <property type="entry name" value="AglB-like_core"/>
</dbReference>
<gene>
    <name evidence="15" type="ORF">S01H1_19598</name>
</gene>
<evidence type="ECO:0000256" key="11">
    <source>
        <dbReference type="ARBA" id="ARBA00022989"/>
    </source>
</evidence>
<evidence type="ECO:0000256" key="1">
    <source>
        <dbReference type="ARBA" id="ARBA00001936"/>
    </source>
</evidence>
<evidence type="ECO:0000313" key="15">
    <source>
        <dbReference type="EMBL" id="GAF95414.1"/>
    </source>
</evidence>
<dbReference type="AlphaFoldDB" id="X0TQ88"/>
<keyword evidence="10" id="KW-0460">Magnesium</keyword>
<dbReference type="UniPathway" id="UPA00378"/>
<evidence type="ECO:0000256" key="4">
    <source>
        <dbReference type="ARBA" id="ARBA00004922"/>
    </source>
</evidence>
<comment type="cofactor">
    <cofactor evidence="2">
        <name>Mg(2+)</name>
        <dbReference type="ChEBI" id="CHEBI:18420"/>
    </cofactor>
</comment>
<evidence type="ECO:0000256" key="12">
    <source>
        <dbReference type="ARBA" id="ARBA00023136"/>
    </source>
</evidence>
<dbReference type="PANTHER" id="PTHR13872:SF1">
    <property type="entry name" value="DOLICHYL-DIPHOSPHOOLIGOSACCHARIDE--PROTEIN GLYCOSYLTRANSFERASE SUBUNIT STT3B"/>
    <property type="match status" value="1"/>
</dbReference>
<evidence type="ECO:0000259" key="14">
    <source>
        <dbReference type="Pfam" id="PF22627"/>
    </source>
</evidence>
<keyword evidence="13" id="KW-0464">Manganese</keyword>